<evidence type="ECO:0000313" key="2">
    <source>
        <dbReference type="Proteomes" id="UP000604046"/>
    </source>
</evidence>
<name>A0A812SBP6_9DINO</name>
<gene>
    <name evidence="1" type="ORF">SNAT2548_LOCUS26227</name>
</gene>
<evidence type="ECO:0000313" key="1">
    <source>
        <dbReference type="EMBL" id="CAE7468580.1"/>
    </source>
</evidence>
<organism evidence="1 2">
    <name type="scientific">Symbiodinium natans</name>
    <dbReference type="NCBI Taxonomy" id="878477"/>
    <lineage>
        <taxon>Eukaryota</taxon>
        <taxon>Sar</taxon>
        <taxon>Alveolata</taxon>
        <taxon>Dinophyceae</taxon>
        <taxon>Suessiales</taxon>
        <taxon>Symbiodiniaceae</taxon>
        <taxon>Symbiodinium</taxon>
    </lineage>
</organism>
<accession>A0A812SBP6</accession>
<protein>
    <submittedName>
        <fullName evidence="1">Uncharacterized protein</fullName>
    </submittedName>
</protein>
<dbReference type="EMBL" id="CAJNDS010002424">
    <property type="protein sequence ID" value="CAE7468580.1"/>
    <property type="molecule type" value="Genomic_DNA"/>
</dbReference>
<keyword evidence="2" id="KW-1185">Reference proteome</keyword>
<proteinExistence type="predicted"/>
<sequence>MYICPWLLLEAFGSSLYELDEVSEVFSKSTLQGLLYVSARSTLDPEEAVSFRKVLFGLILKRVETWRNSYSGPYERGPFRRGLWAYGDA</sequence>
<dbReference type="Proteomes" id="UP000604046">
    <property type="component" value="Unassembled WGS sequence"/>
</dbReference>
<dbReference type="AlphaFoldDB" id="A0A812SBP6"/>
<comment type="caution">
    <text evidence="1">The sequence shown here is derived from an EMBL/GenBank/DDBJ whole genome shotgun (WGS) entry which is preliminary data.</text>
</comment>
<reference evidence="1" key="1">
    <citation type="submission" date="2021-02" db="EMBL/GenBank/DDBJ databases">
        <authorList>
            <person name="Dougan E. K."/>
            <person name="Rhodes N."/>
            <person name="Thang M."/>
            <person name="Chan C."/>
        </authorList>
    </citation>
    <scope>NUCLEOTIDE SEQUENCE</scope>
</reference>